<dbReference type="Pfam" id="PF06969">
    <property type="entry name" value="HemN_C"/>
    <property type="match status" value="1"/>
</dbReference>
<evidence type="ECO:0000313" key="12">
    <source>
        <dbReference type="Proteomes" id="UP000184389"/>
    </source>
</evidence>
<evidence type="ECO:0000256" key="6">
    <source>
        <dbReference type="ARBA" id="ARBA00023004"/>
    </source>
</evidence>
<dbReference type="Gene3D" id="3.20.20.70">
    <property type="entry name" value="Aldolase class I"/>
    <property type="match status" value="1"/>
</dbReference>
<keyword evidence="4 9" id="KW-0949">S-adenosyl-L-methionine</keyword>
<dbReference type="OrthoDB" id="9808022at2"/>
<organism evidence="11 12">
    <name type="scientific">Sporanaerobacter acetigenes DSM 13106</name>
    <dbReference type="NCBI Taxonomy" id="1123281"/>
    <lineage>
        <taxon>Bacteria</taxon>
        <taxon>Bacillati</taxon>
        <taxon>Bacillota</taxon>
        <taxon>Tissierellia</taxon>
        <taxon>Tissierellales</taxon>
        <taxon>Sporanaerobacteraceae</taxon>
        <taxon>Sporanaerobacter</taxon>
    </lineage>
</organism>
<evidence type="ECO:0000256" key="7">
    <source>
        <dbReference type="ARBA" id="ARBA00023014"/>
    </source>
</evidence>
<dbReference type="InterPro" id="IPR010723">
    <property type="entry name" value="HemN_C"/>
</dbReference>
<dbReference type="GO" id="GO:0046872">
    <property type="term" value="F:metal ion binding"/>
    <property type="evidence" value="ECO:0007669"/>
    <property type="project" value="UniProtKB-UniRule"/>
</dbReference>
<keyword evidence="3 9" id="KW-0349">Heme</keyword>
<dbReference type="SUPFAM" id="SSF102114">
    <property type="entry name" value="Radical SAM enzymes"/>
    <property type="match status" value="1"/>
</dbReference>
<evidence type="ECO:0000256" key="4">
    <source>
        <dbReference type="ARBA" id="ARBA00022691"/>
    </source>
</evidence>
<dbReference type="InterPro" id="IPR034505">
    <property type="entry name" value="Coproporphyrinogen-III_oxidase"/>
</dbReference>
<dbReference type="SFLD" id="SFLDS00029">
    <property type="entry name" value="Radical_SAM"/>
    <property type="match status" value="1"/>
</dbReference>
<dbReference type="CDD" id="cd01335">
    <property type="entry name" value="Radical_SAM"/>
    <property type="match status" value="1"/>
</dbReference>
<dbReference type="GO" id="GO:0004109">
    <property type="term" value="F:coproporphyrinogen oxidase activity"/>
    <property type="evidence" value="ECO:0007669"/>
    <property type="project" value="InterPro"/>
</dbReference>
<evidence type="ECO:0000313" key="11">
    <source>
        <dbReference type="EMBL" id="SHH65884.1"/>
    </source>
</evidence>
<evidence type="ECO:0000259" key="10">
    <source>
        <dbReference type="PROSITE" id="PS51918"/>
    </source>
</evidence>
<evidence type="ECO:0000256" key="2">
    <source>
        <dbReference type="ARBA" id="ARBA00017228"/>
    </source>
</evidence>
<dbReference type="SFLD" id="SFLDF00288">
    <property type="entry name" value="HemN-like__clustered_with_nucl"/>
    <property type="match status" value="1"/>
</dbReference>
<keyword evidence="9" id="KW-0004">4Fe-4S</keyword>
<dbReference type="Pfam" id="PF04055">
    <property type="entry name" value="Radical_SAM"/>
    <property type="match status" value="1"/>
</dbReference>
<comment type="similarity">
    <text evidence="1">Belongs to the anaerobic coproporphyrinogen-III oxidase family. HemW subfamily.</text>
</comment>
<dbReference type="NCBIfam" id="TIGR00539">
    <property type="entry name" value="hemN_rel"/>
    <property type="match status" value="1"/>
</dbReference>
<dbReference type="InterPro" id="IPR006638">
    <property type="entry name" value="Elp3/MiaA/NifB-like_rSAM"/>
</dbReference>
<evidence type="ECO:0000256" key="1">
    <source>
        <dbReference type="ARBA" id="ARBA00006100"/>
    </source>
</evidence>
<dbReference type="STRING" id="1123281.SAMN02745180_00752"/>
<comment type="function">
    <text evidence="9">Probably acts as a heme chaperone, transferring heme to an unknown acceptor. Binds one molecule of heme per monomer, possibly covalently. Binds 1 [4Fe-4S] cluster. The cluster is coordinated with 3 cysteines and an exchangeable S-adenosyl-L-methionine.</text>
</comment>
<dbReference type="SMART" id="SM00729">
    <property type="entry name" value="Elp3"/>
    <property type="match status" value="1"/>
</dbReference>
<name>A0A1M5USH7_9FIRM</name>
<dbReference type="InterPro" id="IPR058240">
    <property type="entry name" value="rSAM_sf"/>
</dbReference>
<evidence type="ECO:0000256" key="9">
    <source>
        <dbReference type="RuleBase" id="RU364116"/>
    </source>
</evidence>
<dbReference type="Proteomes" id="UP000184389">
    <property type="component" value="Unassembled WGS sequence"/>
</dbReference>
<sequence>MKELALYIHIPFCISKCYYCDFNSFSNKKLLIPDYIDHLNNEIKLYKDKLEDYTIKTIFFGGGTPSSIEAIYIGKILETIYENLNVDNLEEISIEVNPKTMDREKVKIYREMGINRVSIGCQSLRDNILKKIGRVHNSEDFYETYNLLRKYNFSNINVDLMFGLPGQTFDDLFFTLGEVVKLGVEHISFYSLIIEEGTKYYDWYQNGKIILPDEGEERKMYHDGVKYLQSKGYEHYEISNLAKKGYACKHNLFYWKLKPYIGVGLGSHSNIWGKRYWNYENFQEYFEFLSKNKFPISGEETIDREMEIAEYLILGLRLVQGIDKKDFFNRFGVSIDNIYREIFNKHKKNGLIYIDDKNIRLTEKGLDLCNLVFVDLLP</sequence>
<dbReference type="RefSeq" id="WP_072743315.1">
    <property type="nucleotide sequence ID" value="NZ_FQXR01000003.1"/>
</dbReference>
<evidence type="ECO:0000256" key="8">
    <source>
        <dbReference type="ARBA" id="ARBA00023186"/>
    </source>
</evidence>
<keyword evidence="5 9" id="KW-0479">Metal-binding</keyword>
<keyword evidence="7 9" id="KW-0411">Iron-sulfur</keyword>
<dbReference type="PANTHER" id="PTHR13932">
    <property type="entry name" value="COPROPORPHYRINIGEN III OXIDASE"/>
    <property type="match status" value="1"/>
</dbReference>
<dbReference type="SFLD" id="SFLDG01082">
    <property type="entry name" value="B12-binding_domain_containing"/>
    <property type="match status" value="1"/>
</dbReference>
<dbReference type="InterPro" id="IPR007197">
    <property type="entry name" value="rSAM"/>
</dbReference>
<dbReference type="GO" id="GO:0005737">
    <property type="term" value="C:cytoplasm"/>
    <property type="evidence" value="ECO:0007669"/>
    <property type="project" value="UniProtKB-SubCell"/>
</dbReference>
<protein>
    <recommendedName>
        <fullName evidence="2 9">Heme chaperone HemW</fullName>
    </recommendedName>
</protein>
<dbReference type="PANTHER" id="PTHR13932:SF5">
    <property type="entry name" value="RADICAL S-ADENOSYL METHIONINE DOMAIN-CONTAINING PROTEIN 1, MITOCHONDRIAL"/>
    <property type="match status" value="1"/>
</dbReference>
<accession>A0A1M5USH7</accession>
<dbReference type="PROSITE" id="PS51918">
    <property type="entry name" value="RADICAL_SAM"/>
    <property type="match status" value="1"/>
</dbReference>
<dbReference type="GO" id="GO:0051539">
    <property type="term" value="F:4 iron, 4 sulfur cluster binding"/>
    <property type="evidence" value="ECO:0007669"/>
    <property type="project" value="UniProtKB-UniRule"/>
</dbReference>
<proteinExistence type="inferred from homology"/>
<dbReference type="GO" id="GO:0006779">
    <property type="term" value="P:porphyrin-containing compound biosynthetic process"/>
    <property type="evidence" value="ECO:0007669"/>
    <property type="project" value="InterPro"/>
</dbReference>
<comment type="subcellular location">
    <subcellularLocation>
        <location evidence="9">Cytoplasm</location>
    </subcellularLocation>
</comment>
<gene>
    <name evidence="11" type="ORF">SAMN02745180_00752</name>
</gene>
<evidence type="ECO:0000256" key="5">
    <source>
        <dbReference type="ARBA" id="ARBA00022723"/>
    </source>
</evidence>
<feature type="domain" description="Radical SAM core" evidence="10">
    <location>
        <begin position="1"/>
        <end position="234"/>
    </location>
</feature>
<keyword evidence="9" id="KW-0963">Cytoplasm</keyword>
<dbReference type="EMBL" id="FQXR01000003">
    <property type="protein sequence ID" value="SHH65884.1"/>
    <property type="molecule type" value="Genomic_DNA"/>
</dbReference>
<keyword evidence="12" id="KW-1185">Reference proteome</keyword>
<dbReference type="InterPro" id="IPR004559">
    <property type="entry name" value="HemW-like"/>
</dbReference>
<reference evidence="11 12" key="1">
    <citation type="submission" date="2016-11" db="EMBL/GenBank/DDBJ databases">
        <authorList>
            <person name="Jaros S."/>
            <person name="Januszkiewicz K."/>
            <person name="Wedrychowicz H."/>
        </authorList>
    </citation>
    <scope>NUCLEOTIDE SEQUENCE [LARGE SCALE GENOMIC DNA]</scope>
    <source>
        <strain evidence="11 12">DSM 13106</strain>
    </source>
</reference>
<evidence type="ECO:0000256" key="3">
    <source>
        <dbReference type="ARBA" id="ARBA00022617"/>
    </source>
</evidence>
<keyword evidence="6 9" id="KW-0408">Iron</keyword>
<keyword evidence="8 9" id="KW-0143">Chaperone</keyword>
<dbReference type="SFLD" id="SFLDF00562">
    <property type="entry name" value="HemN-like__clustered_with_heat"/>
    <property type="match status" value="1"/>
</dbReference>
<dbReference type="InterPro" id="IPR013785">
    <property type="entry name" value="Aldolase_TIM"/>
</dbReference>
<dbReference type="AlphaFoldDB" id="A0A1M5USH7"/>
<dbReference type="SFLD" id="SFLDG01065">
    <property type="entry name" value="anaerobic_coproporphyrinogen-I"/>
    <property type="match status" value="1"/>
</dbReference>